<sequence length="170" mass="18686">MLVNELVIGNFSDRRMRILFSCRPALGHVYPLIPLAMAAREAGHRVVFGTGAAFVPRLRRLDFEAYPVGIAVSEAEAQARRQLGDADPLELILTMFGDVLARRTLADLVPLLAELRPDLVVYEQSPGRRHRSGQIRSTPMSLRVAPSNHFAYSHEAGGPDHVAGQSFCGK</sequence>
<organism evidence="1 2">
    <name type="scientific">Planosporangium mesophilum</name>
    <dbReference type="NCBI Taxonomy" id="689768"/>
    <lineage>
        <taxon>Bacteria</taxon>
        <taxon>Bacillati</taxon>
        <taxon>Actinomycetota</taxon>
        <taxon>Actinomycetes</taxon>
        <taxon>Micromonosporales</taxon>
        <taxon>Micromonosporaceae</taxon>
        <taxon>Planosporangium</taxon>
    </lineage>
</organism>
<protein>
    <recommendedName>
        <fullName evidence="3">Glycosyltransferase</fullName>
    </recommendedName>
</protein>
<evidence type="ECO:0000313" key="2">
    <source>
        <dbReference type="Proteomes" id="UP000599074"/>
    </source>
</evidence>
<reference evidence="1" key="1">
    <citation type="submission" date="2021-01" db="EMBL/GenBank/DDBJ databases">
        <title>Whole genome shotgun sequence of Planosporangium mesophilum NBRC 109066.</title>
        <authorList>
            <person name="Komaki H."/>
            <person name="Tamura T."/>
        </authorList>
    </citation>
    <scope>NUCLEOTIDE SEQUENCE</scope>
    <source>
        <strain evidence="1">NBRC 109066</strain>
    </source>
</reference>
<dbReference type="RefSeq" id="WP_168117883.1">
    <property type="nucleotide sequence ID" value="NZ_BOON01000046.1"/>
</dbReference>
<accession>A0A8J3X251</accession>
<evidence type="ECO:0000313" key="1">
    <source>
        <dbReference type="EMBL" id="GII25132.1"/>
    </source>
</evidence>
<dbReference type="Proteomes" id="UP000599074">
    <property type="component" value="Unassembled WGS sequence"/>
</dbReference>
<dbReference type="Gene3D" id="3.40.50.2000">
    <property type="entry name" value="Glycogen Phosphorylase B"/>
    <property type="match status" value="1"/>
</dbReference>
<comment type="caution">
    <text evidence="1">The sequence shown here is derived from an EMBL/GenBank/DDBJ whole genome shotgun (WGS) entry which is preliminary data.</text>
</comment>
<evidence type="ECO:0008006" key="3">
    <source>
        <dbReference type="Google" id="ProtNLM"/>
    </source>
</evidence>
<dbReference type="EMBL" id="BOON01000046">
    <property type="protein sequence ID" value="GII25132.1"/>
    <property type="molecule type" value="Genomic_DNA"/>
</dbReference>
<keyword evidence="2" id="KW-1185">Reference proteome</keyword>
<name>A0A8J3X251_9ACTN</name>
<dbReference type="SUPFAM" id="SSF53756">
    <property type="entry name" value="UDP-Glycosyltransferase/glycogen phosphorylase"/>
    <property type="match status" value="1"/>
</dbReference>
<gene>
    <name evidence="1" type="ORF">Pme01_47290</name>
</gene>
<proteinExistence type="predicted"/>
<dbReference type="AlphaFoldDB" id="A0A8J3X251"/>